<comment type="caution">
    <text evidence="2">The sequence shown here is derived from an EMBL/GenBank/DDBJ whole genome shotgun (WGS) entry which is preliminary data.</text>
</comment>
<reference evidence="2 3" key="1">
    <citation type="submission" date="2017-11" db="EMBL/GenBank/DDBJ databases">
        <title>De novo assembly and phasing of dikaryotic genomes from two isolates of Puccinia coronata f. sp. avenae, the causal agent of oat crown rust.</title>
        <authorList>
            <person name="Miller M.E."/>
            <person name="Zhang Y."/>
            <person name="Omidvar V."/>
            <person name="Sperschneider J."/>
            <person name="Schwessinger B."/>
            <person name="Raley C."/>
            <person name="Palmer J.M."/>
            <person name="Garnica D."/>
            <person name="Upadhyaya N."/>
            <person name="Rathjen J."/>
            <person name="Taylor J.M."/>
            <person name="Park R.F."/>
            <person name="Dodds P.N."/>
            <person name="Hirsch C.D."/>
            <person name="Kianian S.F."/>
            <person name="Figueroa M."/>
        </authorList>
    </citation>
    <scope>NUCLEOTIDE SEQUENCE [LARGE SCALE GENOMIC DNA]</scope>
    <source>
        <strain evidence="2">12NC29</strain>
    </source>
</reference>
<protein>
    <submittedName>
        <fullName evidence="2">Uncharacterized protein</fullName>
    </submittedName>
</protein>
<keyword evidence="3" id="KW-1185">Reference proteome</keyword>
<feature type="region of interest" description="Disordered" evidence="1">
    <location>
        <begin position="326"/>
        <end position="350"/>
    </location>
</feature>
<dbReference type="AlphaFoldDB" id="A0A2N5SBC9"/>
<evidence type="ECO:0000313" key="3">
    <source>
        <dbReference type="Proteomes" id="UP000235388"/>
    </source>
</evidence>
<organism evidence="2 3">
    <name type="scientific">Puccinia coronata f. sp. avenae</name>
    <dbReference type="NCBI Taxonomy" id="200324"/>
    <lineage>
        <taxon>Eukaryota</taxon>
        <taxon>Fungi</taxon>
        <taxon>Dikarya</taxon>
        <taxon>Basidiomycota</taxon>
        <taxon>Pucciniomycotina</taxon>
        <taxon>Pucciniomycetes</taxon>
        <taxon>Pucciniales</taxon>
        <taxon>Pucciniaceae</taxon>
        <taxon>Puccinia</taxon>
    </lineage>
</organism>
<gene>
    <name evidence="2" type="ORF">PCANC_20836</name>
</gene>
<dbReference type="Proteomes" id="UP000235388">
    <property type="component" value="Unassembled WGS sequence"/>
</dbReference>
<feature type="compositionally biased region" description="Polar residues" evidence="1">
    <location>
        <begin position="326"/>
        <end position="337"/>
    </location>
</feature>
<dbReference type="OrthoDB" id="2436145at2759"/>
<accession>A0A2N5SBC9</accession>
<evidence type="ECO:0000256" key="1">
    <source>
        <dbReference type="SAM" id="MobiDB-lite"/>
    </source>
</evidence>
<evidence type="ECO:0000313" key="2">
    <source>
        <dbReference type="EMBL" id="PLW10560.1"/>
    </source>
</evidence>
<name>A0A2N5SBC9_9BASI</name>
<dbReference type="EMBL" id="PGCJ01001055">
    <property type="protein sequence ID" value="PLW10560.1"/>
    <property type="molecule type" value="Genomic_DNA"/>
</dbReference>
<dbReference type="STRING" id="200324.A0A2N5SBC9"/>
<feature type="region of interest" description="Disordered" evidence="1">
    <location>
        <begin position="375"/>
        <end position="402"/>
    </location>
</feature>
<proteinExistence type="predicted"/>
<sequence length="419" mass="47179">MIPLIGNPPRPLVGVQDPKHARKTCVNQILSGAQLLCFGKFWVSILHLAVIVENTASSLYVKDVYNSDKQDNGRAYRVFNNDTLKIALQNEDCTGLAVYLFIMGGLCDSWLNQNINHFDRIILAYTSHFFLIRWHEYLREQQKATSGVMSLNQNGILHPSQKIMALMADSLLSLIISHRDYYPNVPLMPWKHGTENNDLAKRLAKFPTNEQIDNLLEIAQKRANVLIHFTGMQKVTGEKSDPALAEATSPQDDVSVSINQAYYYKSNPALINDQSDDIHVAIQDAALVASKRHILDHDLLSNKETHEQLDTQITQNSRMSIHNLLSSPAASSDTPMPTNKKRDPNLKDQTSLKLVVNNKLHIDNLLCLRHNHDSEKQLHQGNGRKKRLNDHPSNSTESSKALDPKTCSKIVAICLKEEC</sequence>